<evidence type="ECO:0000256" key="1">
    <source>
        <dbReference type="ARBA" id="ARBA00022670"/>
    </source>
</evidence>
<dbReference type="InterPro" id="IPR001254">
    <property type="entry name" value="Trypsin_dom"/>
</dbReference>
<keyword evidence="1 5" id="KW-0645">Protease</keyword>
<dbReference type="EMBL" id="JAVRJZ010000002">
    <property type="protein sequence ID" value="KAK2726359.1"/>
    <property type="molecule type" value="Genomic_DNA"/>
</dbReference>
<proteinExistence type="predicted"/>
<dbReference type="PRINTS" id="PR00722">
    <property type="entry name" value="CHYMOTRYPSIN"/>
</dbReference>
<keyword evidence="6" id="KW-0732">Signal</keyword>
<dbReference type="EMBL" id="JAVRJZ010000002">
    <property type="protein sequence ID" value="KAK2726357.1"/>
    <property type="molecule type" value="Genomic_DNA"/>
</dbReference>
<protein>
    <recommendedName>
        <fullName evidence="7">Peptidase S1 domain-containing protein</fullName>
    </recommendedName>
</protein>
<evidence type="ECO:0000256" key="4">
    <source>
        <dbReference type="ARBA" id="ARBA00023157"/>
    </source>
</evidence>
<dbReference type="AlphaFoldDB" id="A0AA88LDG0"/>
<dbReference type="PANTHER" id="PTHR24252:SF7">
    <property type="entry name" value="HYALIN"/>
    <property type="match status" value="1"/>
</dbReference>
<dbReference type="PANTHER" id="PTHR24252">
    <property type="entry name" value="ACROSIN-RELATED"/>
    <property type="match status" value="1"/>
</dbReference>
<dbReference type="Gene3D" id="2.40.10.10">
    <property type="entry name" value="Trypsin-like serine proteases"/>
    <property type="match status" value="1"/>
</dbReference>
<organism evidence="8 9">
    <name type="scientific">Artemia franciscana</name>
    <name type="common">Brine shrimp</name>
    <name type="synonym">Artemia sanfranciscana</name>
    <dbReference type="NCBI Taxonomy" id="6661"/>
    <lineage>
        <taxon>Eukaryota</taxon>
        <taxon>Metazoa</taxon>
        <taxon>Ecdysozoa</taxon>
        <taxon>Arthropoda</taxon>
        <taxon>Crustacea</taxon>
        <taxon>Branchiopoda</taxon>
        <taxon>Anostraca</taxon>
        <taxon>Artemiidae</taxon>
        <taxon>Artemia</taxon>
    </lineage>
</organism>
<dbReference type="GO" id="GO:0004252">
    <property type="term" value="F:serine-type endopeptidase activity"/>
    <property type="evidence" value="ECO:0007669"/>
    <property type="project" value="InterPro"/>
</dbReference>
<dbReference type="GO" id="GO:0006508">
    <property type="term" value="P:proteolysis"/>
    <property type="evidence" value="ECO:0007669"/>
    <property type="project" value="UniProtKB-KW"/>
</dbReference>
<evidence type="ECO:0000256" key="5">
    <source>
        <dbReference type="RuleBase" id="RU363034"/>
    </source>
</evidence>
<gene>
    <name evidence="8" type="ORF">QYM36_000708</name>
</gene>
<dbReference type="InterPro" id="IPR018114">
    <property type="entry name" value="TRYPSIN_HIS"/>
</dbReference>
<dbReference type="EMBL" id="JAVRJZ010000002">
    <property type="protein sequence ID" value="KAK2726358.1"/>
    <property type="molecule type" value="Genomic_DNA"/>
</dbReference>
<dbReference type="PROSITE" id="PS00134">
    <property type="entry name" value="TRYPSIN_HIS"/>
    <property type="match status" value="1"/>
</dbReference>
<name>A0AA88LDG0_ARTSF</name>
<keyword evidence="2 5" id="KW-0378">Hydrolase</keyword>
<reference evidence="8" key="1">
    <citation type="submission" date="2023-07" db="EMBL/GenBank/DDBJ databases">
        <title>Chromosome-level genome assembly of Artemia franciscana.</title>
        <authorList>
            <person name="Jo E."/>
        </authorList>
    </citation>
    <scope>NUCLEOTIDE SEQUENCE</scope>
    <source>
        <tissue evidence="8">Whole body</tissue>
    </source>
</reference>
<dbReference type="PROSITE" id="PS50240">
    <property type="entry name" value="TRYPSIN_DOM"/>
    <property type="match status" value="1"/>
</dbReference>
<dbReference type="FunFam" id="2.40.10.10:FF:000006">
    <property type="entry name" value="Serine proteinase stubble"/>
    <property type="match status" value="1"/>
</dbReference>
<keyword evidence="9" id="KW-1185">Reference proteome</keyword>
<dbReference type="InterPro" id="IPR033116">
    <property type="entry name" value="TRYPSIN_SER"/>
</dbReference>
<evidence type="ECO:0000313" key="9">
    <source>
        <dbReference type="Proteomes" id="UP001187531"/>
    </source>
</evidence>
<dbReference type="InterPro" id="IPR009003">
    <property type="entry name" value="Peptidase_S1_PA"/>
</dbReference>
<dbReference type="Pfam" id="PF00089">
    <property type="entry name" value="Trypsin"/>
    <property type="match status" value="1"/>
</dbReference>
<sequence length="303" mass="33530">MESFKLCLLLWMCMIQWINAASWIDNNAWKRFTRVSSCKCSCGVTRREQRIVGGTPTIVFAFPWMAGLLYKGNLYCGGALINDRYVLTAAHCVDGVDPRQLQVLLGGHDLTNEEATEAIIRTLSGLIKHPQFVRKTFNNDIALLRLNEPVQFTRSVSPACLPVADRSYTHENATVIGWGRLSENGPISPVLRQVAVPIYSDSACKSSKYGTKAITENMMCAGYDNGKLDACQGDSGGPLHYDAADRKIDIIGVVSWGQGCGRAGFPGVYTRVGRYLSWIAENTRDACYCGRREGRATSDIWNR</sequence>
<evidence type="ECO:0000256" key="2">
    <source>
        <dbReference type="ARBA" id="ARBA00022801"/>
    </source>
</evidence>
<dbReference type="PROSITE" id="PS00135">
    <property type="entry name" value="TRYPSIN_SER"/>
    <property type="match status" value="1"/>
</dbReference>
<dbReference type="InterPro" id="IPR043504">
    <property type="entry name" value="Peptidase_S1_PA_chymotrypsin"/>
</dbReference>
<feature type="chain" id="PRO_5041891741" description="Peptidase S1 domain-containing protein" evidence="6">
    <location>
        <begin position="21"/>
        <end position="303"/>
    </location>
</feature>
<dbReference type="SMART" id="SM00020">
    <property type="entry name" value="Tryp_SPc"/>
    <property type="match status" value="1"/>
</dbReference>
<feature type="domain" description="Peptidase S1" evidence="7">
    <location>
        <begin position="51"/>
        <end position="284"/>
    </location>
</feature>
<dbReference type="InterPro" id="IPR001314">
    <property type="entry name" value="Peptidase_S1A"/>
</dbReference>
<comment type="caution">
    <text evidence="8">The sequence shown here is derived from an EMBL/GenBank/DDBJ whole genome shotgun (WGS) entry which is preliminary data.</text>
</comment>
<dbReference type="CDD" id="cd00190">
    <property type="entry name" value="Tryp_SPc"/>
    <property type="match status" value="1"/>
</dbReference>
<evidence type="ECO:0000259" key="7">
    <source>
        <dbReference type="PROSITE" id="PS50240"/>
    </source>
</evidence>
<evidence type="ECO:0000313" key="8">
    <source>
        <dbReference type="EMBL" id="KAK2726357.1"/>
    </source>
</evidence>
<keyword evidence="3 5" id="KW-0720">Serine protease</keyword>
<evidence type="ECO:0000256" key="3">
    <source>
        <dbReference type="ARBA" id="ARBA00022825"/>
    </source>
</evidence>
<dbReference type="SUPFAM" id="SSF50494">
    <property type="entry name" value="Trypsin-like serine proteases"/>
    <property type="match status" value="1"/>
</dbReference>
<keyword evidence="4" id="KW-1015">Disulfide bond</keyword>
<evidence type="ECO:0000256" key="6">
    <source>
        <dbReference type="SAM" id="SignalP"/>
    </source>
</evidence>
<dbReference type="Proteomes" id="UP001187531">
    <property type="component" value="Unassembled WGS sequence"/>
</dbReference>
<feature type="signal peptide" evidence="6">
    <location>
        <begin position="1"/>
        <end position="20"/>
    </location>
</feature>
<accession>A0AA88LDG0</accession>